<evidence type="ECO:0000313" key="2">
    <source>
        <dbReference type="Proteomes" id="UP000235584"/>
    </source>
</evidence>
<dbReference type="AlphaFoldDB" id="A0A2K9NTU0"/>
<name>A0A2K9NTU0_BACTC</name>
<proteinExistence type="predicted"/>
<dbReference type="EMBL" id="CP025704">
    <property type="protein sequence ID" value="AUN98505.1"/>
    <property type="molecule type" value="Genomic_DNA"/>
</dbReference>
<organism evidence="1 2">
    <name type="scientific">Bacteriovorax stolpii</name>
    <name type="common">Bdellovibrio stolpii</name>
    <dbReference type="NCBI Taxonomy" id="960"/>
    <lineage>
        <taxon>Bacteria</taxon>
        <taxon>Pseudomonadati</taxon>
        <taxon>Bdellovibrionota</taxon>
        <taxon>Bacteriovoracia</taxon>
        <taxon>Bacteriovoracales</taxon>
        <taxon>Bacteriovoracaceae</taxon>
        <taxon>Bacteriovorax</taxon>
    </lineage>
</organism>
<protein>
    <submittedName>
        <fullName evidence="1">Uncharacterized protein</fullName>
    </submittedName>
</protein>
<dbReference type="KEGG" id="bsto:C0V70_10380"/>
<evidence type="ECO:0000313" key="1">
    <source>
        <dbReference type="EMBL" id="AUN98505.1"/>
    </source>
</evidence>
<sequence>MKKIVFSFILLLLLGFKKPLEGEYIVTIKNTKNKEALALKLEKFPPQKMQALGPGVYLIKYEKDPGLKKLSETLGKDISVQPNLPYKAQK</sequence>
<accession>A0A2K9NTU0</accession>
<reference evidence="1 2" key="1">
    <citation type="submission" date="2018-01" db="EMBL/GenBank/DDBJ databases">
        <title>Complete genome sequence of Bacteriovorax stolpii DSM12778.</title>
        <authorList>
            <person name="Tang B."/>
            <person name="Chang J."/>
        </authorList>
    </citation>
    <scope>NUCLEOTIDE SEQUENCE [LARGE SCALE GENOMIC DNA]</scope>
    <source>
        <strain evidence="1 2">DSM 12778</strain>
    </source>
</reference>
<gene>
    <name evidence="1" type="ORF">C0V70_10380</name>
</gene>
<dbReference type="RefSeq" id="WP_102243796.1">
    <property type="nucleotide sequence ID" value="NZ_CP025704.1"/>
</dbReference>
<keyword evidence="2" id="KW-1185">Reference proteome</keyword>
<dbReference type="Proteomes" id="UP000235584">
    <property type="component" value="Chromosome"/>
</dbReference>